<evidence type="ECO:0000256" key="3">
    <source>
        <dbReference type="ARBA" id="ARBA00022448"/>
    </source>
</evidence>
<protein>
    <submittedName>
        <fullName evidence="11">Type II secretion system protein GspM</fullName>
    </submittedName>
</protein>
<comment type="caution">
    <text evidence="11">The sequence shown here is derived from an EMBL/GenBank/DDBJ whole genome shotgun (WGS) entry which is preliminary data.</text>
</comment>
<dbReference type="InterPro" id="IPR023229">
    <property type="entry name" value="T2SS_M_periplasmic_sf"/>
</dbReference>
<dbReference type="AlphaFoldDB" id="A0AAW8J6H0"/>
<keyword evidence="5" id="KW-0997">Cell inner membrane</keyword>
<evidence type="ECO:0000313" key="11">
    <source>
        <dbReference type="EMBL" id="MDQ8934713.1"/>
    </source>
</evidence>
<gene>
    <name evidence="11" type="primary">gspM</name>
    <name evidence="11" type="ORF">RFH47_03045</name>
</gene>
<evidence type="ECO:0000256" key="9">
    <source>
        <dbReference type="ARBA" id="ARBA00023136"/>
    </source>
</evidence>
<keyword evidence="6 10" id="KW-0812">Transmembrane</keyword>
<keyword evidence="3" id="KW-0813">Transport</keyword>
<evidence type="ECO:0000256" key="5">
    <source>
        <dbReference type="ARBA" id="ARBA00022519"/>
    </source>
</evidence>
<dbReference type="InterPro" id="IPR007690">
    <property type="entry name" value="T2SS_GspM"/>
</dbReference>
<evidence type="ECO:0000256" key="2">
    <source>
        <dbReference type="ARBA" id="ARBA00010637"/>
    </source>
</evidence>
<keyword evidence="4" id="KW-1003">Cell membrane</keyword>
<evidence type="ECO:0000256" key="8">
    <source>
        <dbReference type="ARBA" id="ARBA00022989"/>
    </source>
</evidence>
<comment type="subcellular location">
    <subcellularLocation>
        <location evidence="1">Cell inner membrane</location>
        <topology evidence="1">Single-pass membrane protein</topology>
    </subcellularLocation>
</comment>
<dbReference type="EMBL" id="JAVIDL010000004">
    <property type="protein sequence ID" value="MDQ8934713.1"/>
    <property type="molecule type" value="Genomic_DNA"/>
</dbReference>
<dbReference type="RefSeq" id="WP_308973514.1">
    <property type="nucleotide sequence ID" value="NZ_JAVIDL010000004.1"/>
</dbReference>
<keyword evidence="7" id="KW-0653">Protein transport</keyword>
<reference evidence="11" key="1">
    <citation type="submission" date="2023-08" db="EMBL/GenBank/DDBJ databases">
        <title>Emergence of clinically-relevant ST2 carbapenem-resistant Acinetobacter baumannii strains in hospital sewages in Zhejiang, East of China.</title>
        <authorList>
            <person name="Kaichao C."/>
            <person name="Zhang R."/>
        </authorList>
    </citation>
    <scope>NUCLEOTIDE SEQUENCE</scope>
    <source>
        <strain evidence="11">M-RB-37</strain>
    </source>
</reference>
<accession>A0AAW8J6H0</accession>
<evidence type="ECO:0000256" key="4">
    <source>
        <dbReference type="ARBA" id="ARBA00022475"/>
    </source>
</evidence>
<dbReference type="Pfam" id="PF04612">
    <property type="entry name" value="T2SSM"/>
    <property type="match status" value="1"/>
</dbReference>
<evidence type="ECO:0000256" key="1">
    <source>
        <dbReference type="ARBA" id="ARBA00004377"/>
    </source>
</evidence>
<dbReference type="GO" id="GO:0015628">
    <property type="term" value="P:protein secretion by the type II secretion system"/>
    <property type="evidence" value="ECO:0007669"/>
    <property type="project" value="InterPro"/>
</dbReference>
<evidence type="ECO:0000256" key="10">
    <source>
        <dbReference type="SAM" id="Phobius"/>
    </source>
</evidence>
<name>A0AAW8J6H0_9GAMM</name>
<dbReference type="Proteomes" id="UP001243844">
    <property type="component" value="Unassembled WGS sequence"/>
</dbReference>
<proteinExistence type="inferred from homology"/>
<dbReference type="GO" id="GO:0005886">
    <property type="term" value="C:plasma membrane"/>
    <property type="evidence" value="ECO:0007669"/>
    <property type="project" value="UniProtKB-SubCell"/>
</dbReference>
<evidence type="ECO:0000313" key="12">
    <source>
        <dbReference type="Proteomes" id="UP001243844"/>
    </source>
</evidence>
<keyword evidence="9 10" id="KW-0472">Membrane</keyword>
<sequence length="160" mass="18152">MKDFSAIQNKIDQMFDRINEYLDRLTVRERIMVIVAGIVIIVASIGSALWYMHLAAENQNKRLVELKETMVWMQSNVESMKPADDLALSTTDKVQRVAQQQGLSVATQQQGERAFQLTAQHENYAVLANFLTQIAQMGVSVDQLDMQKQESQIKLTAVIH</sequence>
<comment type="similarity">
    <text evidence="2">Belongs to the GSP M family.</text>
</comment>
<evidence type="ECO:0000256" key="7">
    <source>
        <dbReference type="ARBA" id="ARBA00022927"/>
    </source>
</evidence>
<keyword evidence="8 10" id="KW-1133">Transmembrane helix</keyword>
<evidence type="ECO:0000256" key="6">
    <source>
        <dbReference type="ARBA" id="ARBA00022692"/>
    </source>
</evidence>
<dbReference type="GO" id="GO:0015627">
    <property type="term" value="C:type II protein secretion system complex"/>
    <property type="evidence" value="ECO:0007669"/>
    <property type="project" value="InterPro"/>
</dbReference>
<feature type="transmembrane region" description="Helical" evidence="10">
    <location>
        <begin position="31"/>
        <end position="52"/>
    </location>
</feature>
<organism evidence="11 12">
    <name type="scientific">Acinetobacter rudis</name>
    <dbReference type="NCBI Taxonomy" id="632955"/>
    <lineage>
        <taxon>Bacteria</taxon>
        <taxon>Pseudomonadati</taxon>
        <taxon>Pseudomonadota</taxon>
        <taxon>Gammaproteobacteria</taxon>
        <taxon>Moraxellales</taxon>
        <taxon>Moraxellaceae</taxon>
        <taxon>Acinetobacter</taxon>
    </lineage>
</organism>
<dbReference type="SUPFAM" id="SSF103054">
    <property type="entry name" value="General secretion pathway protein M, EpsM"/>
    <property type="match status" value="1"/>
</dbReference>